<sequence>MSRESDATVQQALRAGDLEMVAEHVTKNEQLLNFRDENGEMIVHQAITYNQFPILQYLVDQFPQTVKQRDRGGRTGLHIAAIQKNEAMYELLLSKGGDPKALDQ</sequence>
<evidence type="ECO:0000313" key="8">
    <source>
        <dbReference type="RefSeq" id="XP_022236991.1"/>
    </source>
</evidence>
<dbReference type="RefSeq" id="XP_022236991.1">
    <property type="nucleotide sequence ID" value="XM_022381283.1"/>
</dbReference>
<keyword evidence="4" id="KW-0638">Presynaptic neurotoxin</keyword>
<keyword evidence="2" id="KW-0268">Exocytosis</keyword>
<evidence type="ECO:0000256" key="6">
    <source>
        <dbReference type="PROSITE-ProRule" id="PRU00023"/>
    </source>
</evidence>
<keyword evidence="4" id="KW-0528">Neurotoxin</keyword>
<dbReference type="SMART" id="SM00248">
    <property type="entry name" value="ANK"/>
    <property type="match status" value="2"/>
</dbReference>
<gene>
    <name evidence="8" type="primary">LOC111084638</name>
</gene>
<name>A0ABM1S036_LIMPO</name>
<dbReference type="PANTHER" id="PTHR24172:SF4">
    <property type="entry name" value="ANK_REP_REGION DOMAIN-CONTAINING PROTEIN"/>
    <property type="match status" value="1"/>
</dbReference>
<dbReference type="PANTHER" id="PTHR24172">
    <property type="entry name" value="ANK_REP_REGION DOMAIN-CONTAINING PROTEIN"/>
    <property type="match status" value="1"/>
</dbReference>
<reference evidence="8" key="1">
    <citation type="submission" date="2025-08" db="UniProtKB">
        <authorList>
            <consortium name="RefSeq"/>
        </authorList>
    </citation>
    <scope>IDENTIFICATION</scope>
    <source>
        <tissue evidence="8">Muscle</tissue>
    </source>
</reference>
<proteinExistence type="predicted"/>
<evidence type="ECO:0000256" key="5">
    <source>
        <dbReference type="ARBA" id="ARBA00023298"/>
    </source>
</evidence>
<organism evidence="7 8">
    <name type="scientific">Limulus polyphemus</name>
    <name type="common">Atlantic horseshoe crab</name>
    <dbReference type="NCBI Taxonomy" id="6850"/>
    <lineage>
        <taxon>Eukaryota</taxon>
        <taxon>Metazoa</taxon>
        <taxon>Ecdysozoa</taxon>
        <taxon>Arthropoda</taxon>
        <taxon>Chelicerata</taxon>
        <taxon>Merostomata</taxon>
        <taxon>Xiphosura</taxon>
        <taxon>Limulidae</taxon>
        <taxon>Limulus</taxon>
    </lineage>
</organism>
<evidence type="ECO:0000256" key="3">
    <source>
        <dbReference type="ARBA" id="ARBA00022537"/>
    </source>
</evidence>
<feature type="repeat" description="ANK" evidence="6">
    <location>
        <begin position="72"/>
        <end position="104"/>
    </location>
</feature>
<protein>
    <submittedName>
        <fullName evidence="8">Ankyrin repeat-containing protein P16F5.05c-like</fullName>
    </submittedName>
</protein>
<dbReference type="InterPro" id="IPR002110">
    <property type="entry name" value="Ankyrin_rpt"/>
</dbReference>
<dbReference type="InterPro" id="IPR036770">
    <property type="entry name" value="Ankyrin_rpt-contain_sf"/>
</dbReference>
<keyword evidence="5" id="KW-1053">Target membrane</keyword>
<dbReference type="Gene3D" id="1.25.40.20">
    <property type="entry name" value="Ankyrin repeat-containing domain"/>
    <property type="match status" value="1"/>
</dbReference>
<accession>A0ABM1S036</accession>
<dbReference type="PROSITE" id="PS50088">
    <property type="entry name" value="ANK_REPEAT"/>
    <property type="match status" value="1"/>
</dbReference>
<comment type="subcellular location">
    <subcellularLocation>
        <location evidence="1">Target cell membrane</location>
    </subcellularLocation>
</comment>
<evidence type="ECO:0000256" key="4">
    <source>
        <dbReference type="ARBA" id="ARBA00023028"/>
    </source>
</evidence>
<evidence type="ECO:0000256" key="2">
    <source>
        <dbReference type="ARBA" id="ARBA00022483"/>
    </source>
</evidence>
<dbReference type="SUPFAM" id="SSF48403">
    <property type="entry name" value="Ankyrin repeat"/>
    <property type="match status" value="1"/>
</dbReference>
<keyword evidence="7" id="KW-1185">Reference proteome</keyword>
<keyword evidence="5" id="KW-0472">Membrane</keyword>
<dbReference type="Proteomes" id="UP000694941">
    <property type="component" value="Unplaced"/>
</dbReference>
<dbReference type="Pfam" id="PF12796">
    <property type="entry name" value="Ank_2"/>
    <property type="match status" value="1"/>
</dbReference>
<feature type="non-terminal residue" evidence="8">
    <location>
        <position position="104"/>
    </location>
</feature>
<keyword evidence="4" id="KW-0800">Toxin</keyword>
<dbReference type="GeneID" id="111084638"/>
<dbReference type="PROSITE" id="PS50297">
    <property type="entry name" value="ANK_REP_REGION"/>
    <property type="match status" value="1"/>
</dbReference>
<evidence type="ECO:0000256" key="1">
    <source>
        <dbReference type="ARBA" id="ARBA00004175"/>
    </source>
</evidence>
<keyword evidence="3" id="KW-1052">Target cell membrane</keyword>
<evidence type="ECO:0000313" key="7">
    <source>
        <dbReference type="Proteomes" id="UP000694941"/>
    </source>
</evidence>
<keyword evidence="6" id="KW-0040">ANK repeat</keyword>